<feature type="domain" description="Peptidase S24/S26A/S26B/S26C" evidence="1">
    <location>
        <begin position="15"/>
        <end position="97"/>
    </location>
</feature>
<dbReference type="Gene3D" id="2.10.109.10">
    <property type="entry name" value="Umud Fragment, subunit A"/>
    <property type="match status" value="1"/>
</dbReference>
<keyword evidence="3" id="KW-1185">Reference proteome</keyword>
<evidence type="ECO:0000313" key="2">
    <source>
        <dbReference type="EMBL" id="SDW06148.1"/>
    </source>
</evidence>
<evidence type="ECO:0000259" key="1">
    <source>
        <dbReference type="Pfam" id="PF00717"/>
    </source>
</evidence>
<evidence type="ECO:0000313" key="3">
    <source>
        <dbReference type="Proteomes" id="UP000198816"/>
    </source>
</evidence>
<protein>
    <submittedName>
        <fullName evidence="2">Peptidase S24-like</fullName>
    </submittedName>
</protein>
<sequence>MADPTMDSTGCSMHEPYALQVLGDQMEPEFPDRCVVIVEPTDNRKNNSFVFAEVEGVRWFRKYIREDNGTERLVAVNRIYPDITLDGLEWHVLGVIIQRNIRRKIKHYDYSQEPETSPPLAITDLTGR</sequence>
<name>A0A1H2QH13_THIRO</name>
<dbReference type="RefSeq" id="WP_093027344.1">
    <property type="nucleotide sequence ID" value="NZ_FNNZ01000001.1"/>
</dbReference>
<dbReference type="CDD" id="cd06529">
    <property type="entry name" value="S24_LexA-like"/>
    <property type="match status" value="1"/>
</dbReference>
<reference evidence="3" key="1">
    <citation type="submission" date="2016-10" db="EMBL/GenBank/DDBJ databases">
        <authorList>
            <person name="Varghese N."/>
            <person name="Submissions S."/>
        </authorList>
    </citation>
    <scope>NUCLEOTIDE SEQUENCE [LARGE SCALE GENOMIC DNA]</scope>
    <source>
        <strain evidence="3">DSM 217</strain>
    </source>
</reference>
<dbReference type="InterPro" id="IPR039418">
    <property type="entry name" value="LexA-like"/>
</dbReference>
<dbReference type="Pfam" id="PF00717">
    <property type="entry name" value="Peptidase_S24"/>
    <property type="match status" value="1"/>
</dbReference>
<dbReference type="OrthoDB" id="9791537at2"/>
<dbReference type="AlphaFoldDB" id="A0A1H2QH13"/>
<dbReference type="EMBL" id="FNNZ01000001">
    <property type="protein sequence ID" value="SDW06148.1"/>
    <property type="molecule type" value="Genomic_DNA"/>
</dbReference>
<organism evidence="2 3">
    <name type="scientific">Thiocapsa roseopersicina</name>
    <dbReference type="NCBI Taxonomy" id="1058"/>
    <lineage>
        <taxon>Bacteria</taxon>
        <taxon>Pseudomonadati</taxon>
        <taxon>Pseudomonadota</taxon>
        <taxon>Gammaproteobacteria</taxon>
        <taxon>Chromatiales</taxon>
        <taxon>Chromatiaceae</taxon>
        <taxon>Thiocapsa</taxon>
    </lineage>
</organism>
<accession>A0A1H2QH13</accession>
<dbReference type="STRING" id="1058.SAMN05421783_101261"/>
<gene>
    <name evidence="2" type="ORF">SAMN05421783_101261</name>
</gene>
<dbReference type="Proteomes" id="UP000198816">
    <property type="component" value="Unassembled WGS sequence"/>
</dbReference>
<dbReference type="InterPro" id="IPR036286">
    <property type="entry name" value="LexA/Signal_pep-like_sf"/>
</dbReference>
<proteinExistence type="predicted"/>
<dbReference type="InterPro" id="IPR015927">
    <property type="entry name" value="Peptidase_S24_S26A/B/C"/>
</dbReference>
<dbReference type="SUPFAM" id="SSF51306">
    <property type="entry name" value="LexA/Signal peptidase"/>
    <property type="match status" value="1"/>
</dbReference>